<keyword evidence="3" id="KW-1185">Reference proteome</keyword>
<gene>
    <name evidence="2" type="ORF">ADN00_07030</name>
</gene>
<evidence type="ECO:0008006" key="4">
    <source>
        <dbReference type="Google" id="ProtNLM"/>
    </source>
</evidence>
<dbReference type="SUPFAM" id="SSF48452">
    <property type="entry name" value="TPR-like"/>
    <property type="match status" value="1"/>
</dbReference>
<comment type="caution">
    <text evidence="2">The sequence shown here is derived from an EMBL/GenBank/DDBJ whole genome shotgun (WGS) entry which is preliminary data.</text>
</comment>
<evidence type="ECO:0000313" key="3">
    <source>
        <dbReference type="Proteomes" id="UP000050417"/>
    </source>
</evidence>
<reference evidence="2 3" key="1">
    <citation type="submission" date="2015-07" db="EMBL/GenBank/DDBJ databases">
        <title>Genome sequence of Ornatilinea apprima DSM 23815.</title>
        <authorList>
            <person name="Hemp J."/>
            <person name="Ward L.M."/>
            <person name="Pace L.A."/>
            <person name="Fischer W.W."/>
        </authorList>
    </citation>
    <scope>NUCLEOTIDE SEQUENCE [LARGE SCALE GENOMIC DNA]</scope>
    <source>
        <strain evidence="2 3">P3M-1</strain>
    </source>
</reference>
<sequence>MADLELIRRLVQVGDFDTAVESLEKIVLEEPQNLEAWRMLADAYQDEKEKVRCLRQILILSPQDEAATQRLEEMEAEQAHPYEAALGGLRGGSQEDGDYLALSEPPKKAKANAIARGKDLVAGFLEDDKKFIALVAALVVLIIVTVIGML</sequence>
<dbReference type="Pfam" id="PF14559">
    <property type="entry name" value="TPR_19"/>
    <property type="match status" value="1"/>
</dbReference>
<evidence type="ECO:0000256" key="1">
    <source>
        <dbReference type="SAM" id="Phobius"/>
    </source>
</evidence>
<keyword evidence="1" id="KW-0812">Transmembrane</keyword>
<dbReference type="InterPro" id="IPR011990">
    <property type="entry name" value="TPR-like_helical_dom_sf"/>
</dbReference>
<dbReference type="RefSeq" id="WP_075062274.1">
    <property type="nucleotide sequence ID" value="NZ_LGCL01000019.1"/>
</dbReference>
<protein>
    <recommendedName>
        <fullName evidence="4">Tetratricopeptide repeat protein</fullName>
    </recommendedName>
</protein>
<accession>A0A0N8GNI9</accession>
<dbReference type="Gene3D" id="1.25.40.10">
    <property type="entry name" value="Tetratricopeptide repeat domain"/>
    <property type="match status" value="1"/>
</dbReference>
<feature type="transmembrane region" description="Helical" evidence="1">
    <location>
        <begin position="131"/>
        <end position="149"/>
    </location>
</feature>
<organism evidence="2 3">
    <name type="scientific">Ornatilinea apprima</name>
    <dbReference type="NCBI Taxonomy" id="1134406"/>
    <lineage>
        <taxon>Bacteria</taxon>
        <taxon>Bacillati</taxon>
        <taxon>Chloroflexota</taxon>
        <taxon>Anaerolineae</taxon>
        <taxon>Anaerolineales</taxon>
        <taxon>Anaerolineaceae</taxon>
        <taxon>Ornatilinea</taxon>
    </lineage>
</organism>
<name>A0A0N8GNI9_9CHLR</name>
<evidence type="ECO:0000313" key="2">
    <source>
        <dbReference type="EMBL" id="KPL78226.1"/>
    </source>
</evidence>
<keyword evidence="1" id="KW-0472">Membrane</keyword>
<keyword evidence="1" id="KW-1133">Transmembrane helix</keyword>
<dbReference type="EMBL" id="LGCL01000019">
    <property type="protein sequence ID" value="KPL78226.1"/>
    <property type="molecule type" value="Genomic_DNA"/>
</dbReference>
<proteinExistence type="predicted"/>
<dbReference type="AlphaFoldDB" id="A0A0N8GNI9"/>
<dbReference type="Proteomes" id="UP000050417">
    <property type="component" value="Unassembled WGS sequence"/>
</dbReference>